<name>A0ACC0QXX8_9HYPO</name>
<reference evidence="1" key="1">
    <citation type="submission" date="2022-06" db="EMBL/GenBank/DDBJ databases">
        <title>Fusarium solani species complex genomes reveal bases of compartmentalisation and animal pathogenesis.</title>
        <authorList>
            <person name="Tsai I.J."/>
        </authorList>
    </citation>
    <scope>NUCLEOTIDE SEQUENCE</scope>
    <source>
        <strain evidence="1">Fu6.1</strain>
    </source>
</reference>
<sequence length="1091" mass="123171">MSFNNQSSTGGIEHTTEWILIRELRQSSHSFSPPGVVGNTGRTRTLKLRNAINDLELQIRRTFTILRFDLLLHLQNEVKGDAPKAQIYKDSRQDNSDEDTDDASSQSSAEPHVEDWPSHGLCQGFDSIQPSVGEARSRLEQLCKFLETRVNPNLSTPGQRDNRSAKYPRLTQLIETIKQLSSFPTTVDLIPTAGSKPKPFLFNVAEDEATAKAFVAFTDPSQKRPPKEVRNQMTADAKEMAQFFLSFNSFVDALQMSAGSLDVLAWEPTTKRLTSKESFASFSLLRKFQNQTEAACRAVLSHIGLCTHPKHQVLLQLPGWEEVSDWDSTKTTANLPVPLFFTMCFLEKKQALQRMQDDTEYGSLERWQHARMFFLQPEHAGIYREKKLCEALRFSHQRGMDLEFYVSEYSKPVVPAMVPIHIPSRMQQMRRYGKSFPSHSLWSLIEQGRLRKEMSFNLWWNTSCVGGNIDIEERKTLAIKLVLGLMLSLDSDHVFETWDPKQVHLLESVDTYTPFVSLPCNASCPSHQKTLSFSDKYSLGSIDDLDESEPSLQFVLLAKALLQIAEGDHLAGLGVNKDSSTVSWDAWNRFREAIEGYIRRATCGAEVDREVLPFLHAALGCLDFHTEYQSRLMENQSSQKMEAAWQLVFDTILIKIDDKLTLKSIIASTNPSFAQDPTPDPPPFPGHEVVQQAMSNSGNGTLQSSSNTTVAKRAPIRQPSLPSAEPSQPNIQLFDTNLAMGSSTAEEFWACLETFHKSYARFVNDRSTESGDETPRRVRIAVIDTGVDFGHAGIADAKEKGRIREEWCHSWVGADAKDEDDELHGTNCAYLLHKSAPEADIYIEKVFNQNAVRYYEAKNIAKAIEHAVSKWDVDIISMSFGLTRPASRDDGDEVKEQSALETYNNIVHEVEAAIRKAPPRLMFAAASNSGKNKPRAFPARDNPYVICVHASEGNGQDGGINPEIGSGFNFMTLGMGLDLMKRENIVKNRRALARYKRVVKSGTSFATPIAAGIAATVLDLAARVDEIDERVEEKLKRPEGMEKMLRLMSTPKGDVRDRMYYMAPWHHWTPGWEREERRRRWVWDTINLQFD</sequence>
<proteinExistence type="predicted"/>
<dbReference type="EMBL" id="CM046507">
    <property type="protein sequence ID" value="KAI8669724.1"/>
    <property type="molecule type" value="Genomic_DNA"/>
</dbReference>
<organism evidence="1 2">
    <name type="scientific">Fusarium keratoplasticum</name>
    <dbReference type="NCBI Taxonomy" id="1328300"/>
    <lineage>
        <taxon>Eukaryota</taxon>
        <taxon>Fungi</taxon>
        <taxon>Dikarya</taxon>
        <taxon>Ascomycota</taxon>
        <taxon>Pezizomycotina</taxon>
        <taxon>Sordariomycetes</taxon>
        <taxon>Hypocreomycetidae</taxon>
        <taxon>Hypocreales</taxon>
        <taxon>Nectriaceae</taxon>
        <taxon>Fusarium</taxon>
        <taxon>Fusarium solani species complex</taxon>
    </lineage>
</organism>
<dbReference type="Proteomes" id="UP001065298">
    <property type="component" value="Chromosome 5"/>
</dbReference>
<evidence type="ECO:0000313" key="1">
    <source>
        <dbReference type="EMBL" id="KAI8669724.1"/>
    </source>
</evidence>
<accession>A0ACC0QXX8</accession>
<evidence type="ECO:0000313" key="2">
    <source>
        <dbReference type="Proteomes" id="UP001065298"/>
    </source>
</evidence>
<gene>
    <name evidence="1" type="ORF">NCS57_00788400</name>
</gene>
<protein>
    <submittedName>
        <fullName evidence="1">Peptidase-S8 domain-containing protein</fullName>
    </submittedName>
</protein>
<keyword evidence="2" id="KW-1185">Reference proteome</keyword>
<comment type="caution">
    <text evidence="1">The sequence shown here is derived from an EMBL/GenBank/DDBJ whole genome shotgun (WGS) entry which is preliminary data.</text>
</comment>